<feature type="DNA-binding region" description="H-T-H motif" evidence="4">
    <location>
        <begin position="30"/>
        <end position="49"/>
    </location>
</feature>
<gene>
    <name evidence="6" type="ordered locus">Deipe_1390</name>
</gene>
<dbReference type="eggNOG" id="COG1309">
    <property type="taxonomic scope" value="Bacteria"/>
</dbReference>
<evidence type="ECO:0000313" key="7">
    <source>
        <dbReference type="Proteomes" id="UP000010467"/>
    </source>
</evidence>
<evidence type="ECO:0000256" key="4">
    <source>
        <dbReference type="PROSITE-ProRule" id="PRU00335"/>
    </source>
</evidence>
<dbReference type="STRING" id="937777.Deipe_1390"/>
<dbReference type="PROSITE" id="PS50977">
    <property type="entry name" value="HTH_TETR_2"/>
    <property type="match status" value="1"/>
</dbReference>
<dbReference type="HOGENOM" id="CLU_069356_28_1_0"/>
<evidence type="ECO:0000259" key="5">
    <source>
        <dbReference type="PROSITE" id="PS50977"/>
    </source>
</evidence>
<dbReference type="KEGG" id="dpd:Deipe_1390"/>
<dbReference type="Pfam" id="PF00440">
    <property type="entry name" value="TetR_N"/>
    <property type="match status" value="1"/>
</dbReference>
<organism evidence="6 7">
    <name type="scientific">Deinococcus peraridilitoris (strain DSM 19664 / LMG 22246 / CIP 109416 / KR-200)</name>
    <dbReference type="NCBI Taxonomy" id="937777"/>
    <lineage>
        <taxon>Bacteria</taxon>
        <taxon>Thermotogati</taxon>
        <taxon>Deinococcota</taxon>
        <taxon>Deinococci</taxon>
        <taxon>Deinococcales</taxon>
        <taxon>Deinococcaceae</taxon>
        <taxon>Deinococcus</taxon>
    </lineage>
</organism>
<name>L0A0E6_DEIPD</name>
<keyword evidence="1" id="KW-0805">Transcription regulation</keyword>
<accession>L0A0E6</accession>
<evidence type="ECO:0000256" key="3">
    <source>
        <dbReference type="ARBA" id="ARBA00023163"/>
    </source>
</evidence>
<dbReference type="PANTHER" id="PTHR47506:SF1">
    <property type="entry name" value="HTH-TYPE TRANSCRIPTIONAL REGULATOR YJDC"/>
    <property type="match status" value="1"/>
</dbReference>
<dbReference type="GO" id="GO:0003677">
    <property type="term" value="F:DNA binding"/>
    <property type="evidence" value="ECO:0007669"/>
    <property type="project" value="UniProtKB-UniRule"/>
</dbReference>
<evidence type="ECO:0000256" key="1">
    <source>
        <dbReference type="ARBA" id="ARBA00023015"/>
    </source>
</evidence>
<dbReference type="PANTHER" id="PTHR47506">
    <property type="entry name" value="TRANSCRIPTIONAL REGULATORY PROTEIN"/>
    <property type="match status" value="1"/>
</dbReference>
<dbReference type="SUPFAM" id="SSF46689">
    <property type="entry name" value="Homeodomain-like"/>
    <property type="match status" value="1"/>
</dbReference>
<evidence type="ECO:0000313" key="6">
    <source>
        <dbReference type="EMBL" id="AFZ66934.1"/>
    </source>
</evidence>
<feature type="domain" description="HTH tetR-type" evidence="5">
    <location>
        <begin position="7"/>
        <end position="67"/>
    </location>
</feature>
<dbReference type="InterPro" id="IPR036271">
    <property type="entry name" value="Tet_transcr_reg_TetR-rel_C_sf"/>
</dbReference>
<dbReference type="AlphaFoldDB" id="L0A0E6"/>
<proteinExistence type="predicted"/>
<dbReference type="InterPro" id="IPR001647">
    <property type="entry name" value="HTH_TetR"/>
</dbReference>
<dbReference type="PATRIC" id="fig|937777.3.peg.1393"/>
<dbReference type="Proteomes" id="UP000010467">
    <property type="component" value="Chromosome"/>
</dbReference>
<keyword evidence="7" id="KW-1185">Reference proteome</keyword>
<dbReference type="EMBL" id="CP003382">
    <property type="protein sequence ID" value="AFZ66934.1"/>
    <property type="molecule type" value="Genomic_DNA"/>
</dbReference>
<sequence length="186" mass="20969">MTGRSARNKRNQIVTAALQLYRTRSVCDSTLKDVAQAAGIPLGNLYYYFKTRDELIYAVLDGCERELLELLASLPSEPAPAWFAAYFDWLLEDPDEAARNGCPFGTLATELRAMGSPAAVRAVQVVQVYLDAFRERVRTFQVPTEEADEIFLTVQGAYVIARTLNDPALFEQGVRRLRERMEVRLS</sequence>
<dbReference type="PRINTS" id="PR00455">
    <property type="entry name" value="HTHTETR"/>
</dbReference>
<dbReference type="Gene3D" id="1.10.357.10">
    <property type="entry name" value="Tetracycline Repressor, domain 2"/>
    <property type="match status" value="1"/>
</dbReference>
<protein>
    <submittedName>
        <fullName evidence="6">Transcriptional regulator</fullName>
    </submittedName>
</protein>
<dbReference type="OrthoDB" id="9814703at2"/>
<dbReference type="RefSeq" id="WP_015235242.1">
    <property type="nucleotide sequence ID" value="NC_019793.1"/>
</dbReference>
<evidence type="ECO:0000256" key="2">
    <source>
        <dbReference type="ARBA" id="ARBA00023125"/>
    </source>
</evidence>
<reference evidence="7" key="1">
    <citation type="submission" date="2012-03" db="EMBL/GenBank/DDBJ databases">
        <title>Complete sequence of chromosome of Deinococcus peraridilitoris DSM 19664.</title>
        <authorList>
            <person name="Lucas S."/>
            <person name="Copeland A."/>
            <person name="Lapidus A."/>
            <person name="Glavina del Rio T."/>
            <person name="Dalin E."/>
            <person name="Tice H."/>
            <person name="Bruce D."/>
            <person name="Goodwin L."/>
            <person name="Pitluck S."/>
            <person name="Peters L."/>
            <person name="Mikhailova N."/>
            <person name="Lu M."/>
            <person name="Kyrpides N."/>
            <person name="Mavromatis K."/>
            <person name="Ivanova N."/>
            <person name="Brettin T."/>
            <person name="Detter J.C."/>
            <person name="Han C."/>
            <person name="Larimer F."/>
            <person name="Land M."/>
            <person name="Hauser L."/>
            <person name="Markowitz V."/>
            <person name="Cheng J.-F."/>
            <person name="Hugenholtz P."/>
            <person name="Woyke T."/>
            <person name="Wu D."/>
            <person name="Pukall R."/>
            <person name="Steenblock K."/>
            <person name="Brambilla E."/>
            <person name="Klenk H.-P."/>
            <person name="Eisen J.A."/>
        </authorList>
    </citation>
    <scope>NUCLEOTIDE SEQUENCE [LARGE SCALE GENOMIC DNA]</scope>
    <source>
        <strain evidence="7">DSM 19664 / LMG 22246 / CIP 109416 / KR-200</strain>
    </source>
</reference>
<dbReference type="InterPro" id="IPR009057">
    <property type="entry name" value="Homeodomain-like_sf"/>
</dbReference>
<dbReference type="SUPFAM" id="SSF48498">
    <property type="entry name" value="Tetracyclin repressor-like, C-terminal domain"/>
    <property type="match status" value="1"/>
</dbReference>
<keyword evidence="2 4" id="KW-0238">DNA-binding</keyword>
<keyword evidence="3" id="KW-0804">Transcription</keyword>